<dbReference type="Proteomes" id="UP000828390">
    <property type="component" value="Unassembled WGS sequence"/>
</dbReference>
<reference evidence="2" key="1">
    <citation type="journal article" date="2019" name="bioRxiv">
        <title>The Genome of the Zebra Mussel, Dreissena polymorpha: A Resource for Invasive Species Research.</title>
        <authorList>
            <person name="McCartney M.A."/>
            <person name="Auch B."/>
            <person name="Kono T."/>
            <person name="Mallez S."/>
            <person name="Zhang Y."/>
            <person name="Obille A."/>
            <person name="Becker A."/>
            <person name="Abrahante J.E."/>
            <person name="Garbe J."/>
            <person name="Badalamenti J.P."/>
            <person name="Herman A."/>
            <person name="Mangelson H."/>
            <person name="Liachko I."/>
            <person name="Sullivan S."/>
            <person name="Sone E.D."/>
            <person name="Koren S."/>
            <person name="Silverstein K.A.T."/>
            <person name="Beckman K.B."/>
            <person name="Gohl D.M."/>
        </authorList>
    </citation>
    <scope>NUCLEOTIDE SEQUENCE</scope>
    <source>
        <strain evidence="2">Duluth1</strain>
        <tissue evidence="2">Whole animal</tissue>
    </source>
</reference>
<keyword evidence="3" id="KW-1185">Reference proteome</keyword>
<accession>A0A9D3YAA9</accession>
<proteinExistence type="predicted"/>
<feature type="region of interest" description="Disordered" evidence="1">
    <location>
        <begin position="1"/>
        <end position="30"/>
    </location>
</feature>
<evidence type="ECO:0000313" key="2">
    <source>
        <dbReference type="EMBL" id="KAH3696823.1"/>
    </source>
</evidence>
<evidence type="ECO:0000256" key="1">
    <source>
        <dbReference type="SAM" id="MobiDB-lite"/>
    </source>
</evidence>
<reference evidence="2" key="2">
    <citation type="submission" date="2020-11" db="EMBL/GenBank/DDBJ databases">
        <authorList>
            <person name="McCartney M.A."/>
            <person name="Auch B."/>
            <person name="Kono T."/>
            <person name="Mallez S."/>
            <person name="Becker A."/>
            <person name="Gohl D.M."/>
            <person name="Silverstein K.A.T."/>
            <person name="Koren S."/>
            <person name="Bechman K.B."/>
            <person name="Herman A."/>
            <person name="Abrahante J.E."/>
            <person name="Garbe J."/>
        </authorList>
    </citation>
    <scope>NUCLEOTIDE SEQUENCE</scope>
    <source>
        <strain evidence="2">Duluth1</strain>
        <tissue evidence="2">Whole animal</tissue>
    </source>
</reference>
<organism evidence="2 3">
    <name type="scientific">Dreissena polymorpha</name>
    <name type="common">Zebra mussel</name>
    <name type="synonym">Mytilus polymorpha</name>
    <dbReference type="NCBI Taxonomy" id="45954"/>
    <lineage>
        <taxon>Eukaryota</taxon>
        <taxon>Metazoa</taxon>
        <taxon>Spiralia</taxon>
        <taxon>Lophotrochozoa</taxon>
        <taxon>Mollusca</taxon>
        <taxon>Bivalvia</taxon>
        <taxon>Autobranchia</taxon>
        <taxon>Heteroconchia</taxon>
        <taxon>Euheterodonta</taxon>
        <taxon>Imparidentia</taxon>
        <taxon>Neoheterodontei</taxon>
        <taxon>Myida</taxon>
        <taxon>Dreissenoidea</taxon>
        <taxon>Dreissenidae</taxon>
        <taxon>Dreissena</taxon>
    </lineage>
</organism>
<protein>
    <submittedName>
        <fullName evidence="2">Uncharacterized protein</fullName>
    </submittedName>
</protein>
<dbReference type="EMBL" id="JAIWYP010000016">
    <property type="protein sequence ID" value="KAH3696823.1"/>
    <property type="molecule type" value="Genomic_DNA"/>
</dbReference>
<name>A0A9D3YAA9_DREPO</name>
<feature type="compositionally biased region" description="Low complexity" evidence="1">
    <location>
        <begin position="15"/>
        <end position="24"/>
    </location>
</feature>
<comment type="caution">
    <text evidence="2">The sequence shown here is derived from an EMBL/GenBank/DDBJ whole genome shotgun (WGS) entry which is preliminary data.</text>
</comment>
<gene>
    <name evidence="2" type="ORF">DPMN_084301</name>
</gene>
<evidence type="ECO:0000313" key="3">
    <source>
        <dbReference type="Proteomes" id="UP000828390"/>
    </source>
</evidence>
<sequence>MTEVGGTAGISGINQQQPQQQQQQHIRGSVSQGKQGPAVLQYSQSTPVQPNPWTCLTPVNYNCSLHYNQFWQTPAKAQMSQLNKANSYYTNNYQNNVDFDFSQKLLSKLEMFEKKLGQLDQITIKLSRITDRLTGIQKKCEEIEKS</sequence>
<dbReference type="AlphaFoldDB" id="A0A9D3YAA9"/>